<dbReference type="EMBL" id="JAVHXJ020000246">
    <property type="protein sequence ID" value="MGI1900842.1"/>
    <property type="molecule type" value="Genomic_DNA"/>
</dbReference>
<comment type="caution">
    <text evidence="1">The sequence shown here is derived from an EMBL/GenBank/DDBJ whole genome shotgun (WGS) entry which is preliminary data.</text>
</comment>
<reference evidence="1" key="1">
    <citation type="submission" date="2024-11" db="EMBL/GenBank/DDBJ databases">
        <title>Identification of new Vibrio campbellii strains harboring the pVA1 plasmid isolated from Penaeus vannamei postlarvae affected by outbreaks of acute hepatopancreatic necrosis disease (AHPND) in Mexico.</title>
        <authorList>
            <person name="Gomez-Gil B."/>
            <person name="Enciso-Ibarra J."/>
        </authorList>
    </citation>
    <scope>NUCLEOTIDE SEQUENCE</scope>
    <source>
        <strain evidence="1">M270204</strain>
    </source>
</reference>
<protein>
    <submittedName>
        <fullName evidence="1">Uncharacterized protein</fullName>
    </submittedName>
</protein>
<evidence type="ECO:0000313" key="2">
    <source>
        <dbReference type="Proteomes" id="UP001354073"/>
    </source>
</evidence>
<sequence>MPAYTIVYKSENDEPILKETVFMKNLGAAKRSAMSNAPLITHKIEIYDLMEKCLSHREGDAPWKNA</sequence>
<organism evidence="1 2">
    <name type="scientific">Vibrio campbellii</name>
    <dbReference type="NCBI Taxonomy" id="680"/>
    <lineage>
        <taxon>Bacteria</taxon>
        <taxon>Pseudomonadati</taxon>
        <taxon>Pseudomonadota</taxon>
        <taxon>Gammaproteobacteria</taxon>
        <taxon>Vibrionales</taxon>
        <taxon>Vibrionaceae</taxon>
        <taxon>Vibrio</taxon>
    </lineage>
</organism>
<gene>
    <name evidence="1" type="ORF">REH74_025275</name>
</gene>
<dbReference type="Proteomes" id="UP001354073">
    <property type="component" value="Unassembled WGS sequence"/>
</dbReference>
<accession>A0ACC7RGF9</accession>
<name>A0ACC7RGF9_9VIBR</name>
<proteinExistence type="predicted"/>
<evidence type="ECO:0000313" key="1">
    <source>
        <dbReference type="EMBL" id="MGI1900842.1"/>
    </source>
</evidence>